<dbReference type="Gene3D" id="3.30.420.10">
    <property type="entry name" value="Ribonuclease H-like superfamily/Ribonuclease H"/>
    <property type="match status" value="1"/>
</dbReference>
<dbReference type="InterPro" id="IPR047021">
    <property type="entry name" value="REXO1/3/4-like"/>
</dbReference>
<dbReference type="RefSeq" id="XP_043164429.1">
    <property type="nucleotide sequence ID" value="XM_043308494.1"/>
</dbReference>
<comment type="caution">
    <text evidence="6">The sequence shown here is derived from an EMBL/GenBank/DDBJ whole genome shotgun (WGS) entry which is preliminary data.</text>
</comment>
<dbReference type="Proteomes" id="UP000676310">
    <property type="component" value="Unassembled WGS sequence"/>
</dbReference>
<dbReference type="PANTHER" id="PTHR12801:SF114">
    <property type="entry name" value="EXONUCLEASE, PUTATIVE (AFU_ORTHOLOGUE AFUA_7G00870)-RELATED"/>
    <property type="match status" value="1"/>
</dbReference>
<protein>
    <recommendedName>
        <fullName evidence="5">Exonuclease domain-containing protein</fullName>
    </recommendedName>
</protein>
<evidence type="ECO:0000256" key="2">
    <source>
        <dbReference type="ARBA" id="ARBA00022801"/>
    </source>
</evidence>
<evidence type="ECO:0000313" key="6">
    <source>
        <dbReference type="EMBL" id="CAG5141267.1"/>
    </source>
</evidence>
<keyword evidence="1" id="KW-0540">Nuclease</keyword>
<dbReference type="CDD" id="cd06137">
    <property type="entry name" value="DEDDh_RNase"/>
    <property type="match status" value="1"/>
</dbReference>
<evidence type="ECO:0000256" key="4">
    <source>
        <dbReference type="SAM" id="MobiDB-lite"/>
    </source>
</evidence>
<sequence>MVGIGNKNESEVARISAIDYLTGEILIDALIQPTKPVTDWRTEYSGITEEALVSAVAQGKTLMGWPEARASLFKHIDTATVLIGQSLNFDLVALGIQHERIVDSAILASDAVGPGVKRQWGLKNLCNQLLDIKIQNHGKAGHDSVEDAFAAREVVLWCIDHPDALSRWGVKRRNEYYANQKKPKPKPKAKAGAASRRQQPSYFGVNFYHDVEDGEVLTWADIAEDCGWPHPDTGYDPWSD</sequence>
<dbReference type="InterPro" id="IPR012337">
    <property type="entry name" value="RNaseH-like_sf"/>
</dbReference>
<dbReference type="GeneID" id="67021173"/>
<feature type="domain" description="Exonuclease" evidence="5">
    <location>
        <begin position="1"/>
        <end position="164"/>
    </location>
</feature>
<dbReference type="InterPro" id="IPR036397">
    <property type="entry name" value="RNaseH_sf"/>
</dbReference>
<accession>A0A8J2HSU2</accession>
<dbReference type="EMBL" id="CAJRGZ010000015">
    <property type="protein sequence ID" value="CAG5141267.1"/>
    <property type="molecule type" value="Genomic_DNA"/>
</dbReference>
<organism evidence="6 7">
    <name type="scientific">Alternaria atra</name>
    <dbReference type="NCBI Taxonomy" id="119953"/>
    <lineage>
        <taxon>Eukaryota</taxon>
        <taxon>Fungi</taxon>
        <taxon>Dikarya</taxon>
        <taxon>Ascomycota</taxon>
        <taxon>Pezizomycotina</taxon>
        <taxon>Dothideomycetes</taxon>
        <taxon>Pleosporomycetidae</taxon>
        <taxon>Pleosporales</taxon>
        <taxon>Pleosporineae</taxon>
        <taxon>Pleosporaceae</taxon>
        <taxon>Alternaria</taxon>
        <taxon>Alternaria sect. Ulocladioides</taxon>
    </lineage>
</organism>
<reference evidence="6" key="1">
    <citation type="submission" date="2021-05" db="EMBL/GenBank/DDBJ databases">
        <authorList>
            <person name="Stam R."/>
        </authorList>
    </citation>
    <scope>NUCLEOTIDE SEQUENCE</scope>
    <source>
        <strain evidence="6">CS162</strain>
    </source>
</reference>
<dbReference type="SUPFAM" id="SSF53098">
    <property type="entry name" value="Ribonuclease H-like"/>
    <property type="match status" value="1"/>
</dbReference>
<dbReference type="SMART" id="SM00479">
    <property type="entry name" value="EXOIII"/>
    <property type="match status" value="1"/>
</dbReference>
<dbReference type="OrthoDB" id="16516at2759"/>
<dbReference type="GO" id="GO:0003676">
    <property type="term" value="F:nucleic acid binding"/>
    <property type="evidence" value="ECO:0007669"/>
    <property type="project" value="InterPro"/>
</dbReference>
<evidence type="ECO:0000259" key="5">
    <source>
        <dbReference type="SMART" id="SM00479"/>
    </source>
</evidence>
<gene>
    <name evidence="6" type="ORF">ALTATR162_LOCUS900</name>
</gene>
<dbReference type="GO" id="GO:0000027">
    <property type="term" value="P:ribosomal large subunit assembly"/>
    <property type="evidence" value="ECO:0007669"/>
    <property type="project" value="TreeGrafter"/>
</dbReference>
<keyword evidence="2" id="KW-0378">Hydrolase</keyword>
<dbReference type="InterPro" id="IPR013520">
    <property type="entry name" value="Ribonucl_H"/>
</dbReference>
<evidence type="ECO:0000313" key="7">
    <source>
        <dbReference type="Proteomes" id="UP000676310"/>
    </source>
</evidence>
<dbReference type="Pfam" id="PF00929">
    <property type="entry name" value="RNase_T"/>
    <property type="match status" value="1"/>
</dbReference>
<evidence type="ECO:0000256" key="3">
    <source>
        <dbReference type="ARBA" id="ARBA00022839"/>
    </source>
</evidence>
<feature type="region of interest" description="Disordered" evidence="4">
    <location>
        <begin position="178"/>
        <end position="197"/>
    </location>
</feature>
<proteinExistence type="predicted"/>
<dbReference type="AlphaFoldDB" id="A0A8J2HSU2"/>
<dbReference type="GO" id="GO:0006364">
    <property type="term" value="P:rRNA processing"/>
    <property type="evidence" value="ECO:0007669"/>
    <property type="project" value="TreeGrafter"/>
</dbReference>
<dbReference type="PANTHER" id="PTHR12801">
    <property type="entry name" value="RNA EXONUCLEASE REXO1 / RECO3 FAMILY MEMBER-RELATED"/>
    <property type="match status" value="1"/>
</dbReference>
<keyword evidence="7" id="KW-1185">Reference proteome</keyword>
<dbReference type="GO" id="GO:0004527">
    <property type="term" value="F:exonuclease activity"/>
    <property type="evidence" value="ECO:0007669"/>
    <property type="project" value="UniProtKB-KW"/>
</dbReference>
<evidence type="ECO:0000256" key="1">
    <source>
        <dbReference type="ARBA" id="ARBA00022722"/>
    </source>
</evidence>
<name>A0A8J2HSU2_9PLEO</name>
<keyword evidence="3" id="KW-0269">Exonuclease</keyword>
<dbReference type="GO" id="GO:0005634">
    <property type="term" value="C:nucleus"/>
    <property type="evidence" value="ECO:0007669"/>
    <property type="project" value="TreeGrafter"/>
</dbReference>